<dbReference type="PATRIC" id="fig|476272.21.peg.3141"/>
<accession>C0CH23</accession>
<dbReference type="AlphaFoldDB" id="C0CH23"/>
<comment type="similarity">
    <text evidence="1">Belongs to the glycosyl hydrolase 13 family.</text>
</comment>
<keyword evidence="3" id="KW-1185">Reference proteome</keyword>
<evidence type="ECO:0000313" key="2">
    <source>
        <dbReference type="EMBL" id="EEG50934.1"/>
    </source>
</evidence>
<dbReference type="EMBL" id="ACBZ01000003">
    <property type="protein sequence ID" value="EEG50934.1"/>
    <property type="molecule type" value="Genomic_DNA"/>
</dbReference>
<gene>
    <name evidence="2" type="ORF">RUMHYD_00136</name>
</gene>
<dbReference type="eggNOG" id="COG1523">
    <property type="taxonomic scope" value="Bacteria"/>
</dbReference>
<dbReference type="Gene3D" id="2.60.40.10">
    <property type="entry name" value="Immunoglobulins"/>
    <property type="match status" value="1"/>
</dbReference>
<comment type="caution">
    <text evidence="2">The sequence shown here is derived from an EMBL/GenBank/DDBJ whole genome shotgun (WGS) entry which is preliminary data.</text>
</comment>
<reference evidence="2 3" key="2">
    <citation type="submission" date="2009-02" db="EMBL/GenBank/DDBJ databases">
        <title>Draft genome sequence of Blautia hydrogenotrophica DSM 10507 (Ruminococcus hydrogenotrophicus DSM 10507).</title>
        <authorList>
            <person name="Sudarsanam P."/>
            <person name="Ley R."/>
            <person name="Guruge J."/>
            <person name="Turnbaugh P.J."/>
            <person name="Mahowald M."/>
            <person name="Liep D."/>
            <person name="Gordon J."/>
        </authorList>
    </citation>
    <scope>NUCLEOTIDE SEQUENCE [LARGE SCALE GENOMIC DNA]</scope>
    <source>
        <strain evidence="3">DSM 10507 / JCM 14656 / S5a33</strain>
    </source>
</reference>
<name>C0CH23_BLAHS</name>
<dbReference type="InterPro" id="IPR017853">
    <property type="entry name" value="GH"/>
</dbReference>
<dbReference type="Gene3D" id="3.20.20.80">
    <property type="entry name" value="Glycosidases"/>
    <property type="match status" value="2"/>
</dbReference>
<dbReference type="HOGENOM" id="CLU_643520_0_0_9"/>
<evidence type="ECO:0000313" key="3">
    <source>
        <dbReference type="Proteomes" id="UP000003100"/>
    </source>
</evidence>
<dbReference type="InterPro" id="IPR013783">
    <property type="entry name" value="Ig-like_fold"/>
</dbReference>
<dbReference type="SUPFAM" id="SSF81296">
    <property type="entry name" value="E set domains"/>
    <property type="match status" value="1"/>
</dbReference>
<dbReference type="InterPro" id="IPR014756">
    <property type="entry name" value="Ig_E-set"/>
</dbReference>
<evidence type="ECO:0008006" key="4">
    <source>
        <dbReference type="Google" id="ProtNLM"/>
    </source>
</evidence>
<reference evidence="2 3" key="1">
    <citation type="submission" date="2009-01" db="EMBL/GenBank/DDBJ databases">
        <authorList>
            <person name="Fulton L."/>
            <person name="Clifton S."/>
            <person name="Fulton B."/>
            <person name="Xu J."/>
            <person name="Minx P."/>
            <person name="Pepin K.H."/>
            <person name="Johnson M."/>
            <person name="Bhonagiri V."/>
            <person name="Nash W.E."/>
            <person name="Mardis E.R."/>
            <person name="Wilson R.K."/>
        </authorList>
    </citation>
    <scope>NUCLEOTIDE SEQUENCE [LARGE SCALE GENOMIC DNA]</scope>
    <source>
        <strain evidence="3">DSM 10507 / JCM 14656 / S5a33</strain>
    </source>
</reference>
<protein>
    <recommendedName>
        <fullName evidence="4">Glycosyl hydrolase family 13 catalytic domain-containing protein</fullName>
    </recommendedName>
</protein>
<organism evidence="2 3">
    <name type="scientific">Blautia hydrogenotrophica (strain DSM 10507 / JCM 14656 / S5a33)</name>
    <name type="common">Ruminococcus hydrogenotrophicus</name>
    <dbReference type="NCBI Taxonomy" id="476272"/>
    <lineage>
        <taxon>Bacteria</taxon>
        <taxon>Bacillati</taxon>
        <taxon>Bacillota</taxon>
        <taxon>Clostridia</taxon>
        <taxon>Lachnospirales</taxon>
        <taxon>Lachnospiraceae</taxon>
        <taxon>Blautia</taxon>
    </lineage>
</organism>
<dbReference type="Proteomes" id="UP000003100">
    <property type="component" value="Unassembled WGS sequence"/>
</dbReference>
<sequence length="426" mass="48806">MHKVIDRKERPIKAGVPKTLGAVKQDGGYNFAVEVPQEKRASLLLYRRGEELPEQEIVLSDQFRTGDIAAVFLPGFNARGYEYNYKIDGVVVPDPYARKIVGKEKFAESLSEKNPHQVRCGFWDGSQQIWEGDRSPQIPYEEMILYKVHVRGYTRSPKLKGRYKGTFRGLSEKIPYLKELGINGLEIMPAYEFWEIPVPAALENGKMIRMRQEWGRLNFWGYTAGYYFAPKSSYASSANPILEFQRLVRSLHDAGIELIMEFFFPKEVNPVAVLEVLRFWKWNYHVDGFHLLGEGVWPDMILRDPMLRNTKLIVGGFDNHAVYPDGPPKLRNVAVSHYGFEQTMRRLLKSDEDMLPAALGLIRENPSAHGVIHYMASQDGFTMMDMVSMIIGIMRRTVRIMRMEPAIIIPGTVEWKVLPGAKQCAN</sequence>
<evidence type="ECO:0000256" key="1">
    <source>
        <dbReference type="ARBA" id="ARBA00008061"/>
    </source>
</evidence>
<dbReference type="SUPFAM" id="SSF51445">
    <property type="entry name" value="(Trans)glycosidases"/>
    <property type="match status" value="1"/>
</dbReference>
<dbReference type="PANTHER" id="PTHR43002">
    <property type="entry name" value="GLYCOGEN DEBRANCHING ENZYME"/>
    <property type="match status" value="1"/>
</dbReference>
<dbReference type="CDD" id="cd11234">
    <property type="entry name" value="E_set_GDE_N"/>
    <property type="match status" value="1"/>
</dbReference>
<proteinExistence type="inferred from homology"/>